<feature type="transmembrane region" description="Helical" evidence="5">
    <location>
        <begin position="14"/>
        <end position="39"/>
    </location>
</feature>
<sequence>MTSSPAHPKSVMDMVFVVVVSVTSFLSVPSCVIIIAIHVKCRDLRTTGRSMLVQLSVADLLTAVGNLMGVLWFLFRDSEVLNRSRAYCDTHSSLTIFSSIASFFWTTVTALSLFLVLVRHTHNTVHTHWKPIWLLCWGVPTIITAAALGFEVLGYDPKITQASWCWIDPKTPHQPVWNFMTGKAWELLAYFLTIVFYTAVRISLLRHKAISDNVLSHRPRRDGIRDANIKLMFVPLVFIVLRLWGTVRFLLGLVDYTAANSPYAAWIAPLQGFGDTAQGFCNFVMDVIFSPQFRRRLFCRTSDPPATSSSSNCRTTSISTVSGQHEC</sequence>
<accession>A0AAN9C3Q1</accession>
<dbReference type="PRINTS" id="PR00247">
    <property type="entry name" value="GPCRCAMP"/>
</dbReference>
<protein>
    <recommendedName>
        <fullName evidence="10">G-protein coupled receptor 157</fullName>
    </recommendedName>
</protein>
<keyword evidence="3 5" id="KW-1133">Transmembrane helix</keyword>
<keyword evidence="9" id="KW-1185">Reference proteome</keyword>
<proteinExistence type="predicted"/>
<feature type="transmembrane region" description="Helical" evidence="5">
    <location>
        <begin position="227"/>
        <end position="245"/>
    </location>
</feature>
<dbReference type="PROSITE" id="PS50261">
    <property type="entry name" value="G_PROTEIN_RECEP_F2_4"/>
    <property type="match status" value="1"/>
</dbReference>
<dbReference type="GO" id="GO:0005886">
    <property type="term" value="C:plasma membrane"/>
    <property type="evidence" value="ECO:0007669"/>
    <property type="project" value="TreeGrafter"/>
</dbReference>
<evidence type="ECO:0000313" key="9">
    <source>
        <dbReference type="Proteomes" id="UP001374579"/>
    </source>
</evidence>
<feature type="transmembrane region" description="Helical" evidence="5">
    <location>
        <begin position="187"/>
        <end position="206"/>
    </location>
</feature>
<comment type="caution">
    <text evidence="8">The sequence shown here is derived from an EMBL/GenBank/DDBJ whole genome shotgun (WGS) entry which is preliminary data.</text>
</comment>
<dbReference type="PANTHER" id="PTHR23112">
    <property type="entry name" value="G PROTEIN-COUPLED RECEPTOR 157-RELATED"/>
    <property type="match status" value="1"/>
</dbReference>
<dbReference type="GO" id="GO:0007166">
    <property type="term" value="P:cell surface receptor signaling pathway"/>
    <property type="evidence" value="ECO:0007669"/>
    <property type="project" value="InterPro"/>
</dbReference>
<feature type="transmembrane region" description="Helical" evidence="5">
    <location>
        <begin position="95"/>
        <end position="119"/>
    </location>
</feature>
<dbReference type="PANTHER" id="PTHR23112:SF47">
    <property type="entry name" value="G-PROTEIN COUPLED RECEPTOR 157"/>
    <property type="match status" value="1"/>
</dbReference>
<dbReference type="EMBL" id="JBAMIC010000001">
    <property type="protein sequence ID" value="KAK7116109.1"/>
    <property type="molecule type" value="Genomic_DNA"/>
</dbReference>
<keyword evidence="2 5" id="KW-0812">Transmembrane</keyword>
<dbReference type="GO" id="GO:0007189">
    <property type="term" value="P:adenylate cyclase-activating G protein-coupled receptor signaling pathway"/>
    <property type="evidence" value="ECO:0007669"/>
    <property type="project" value="TreeGrafter"/>
</dbReference>
<dbReference type="GO" id="GO:0004930">
    <property type="term" value="F:G protein-coupled receptor activity"/>
    <property type="evidence" value="ECO:0007669"/>
    <property type="project" value="InterPro"/>
</dbReference>
<dbReference type="InterPro" id="IPR000832">
    <property type="entry name" value="GPCR_2_secretin-like"/>
</dbReference>
<dbReference type="AlphaFoldDB" id="A0AAN9C3Q1"/>
<dbReference type="InterPro" id="IPR017452">
    <property type="entry name" value="GPCR_Rhodpsn_7TM"/>
</dbReference>
<feature type="transmembrane region" description="Helical" evidence="5">
    <location>
        <begin position="51"/>
        <end position="75"/>
    </location>
</feature>
<evidence type="ECO:0000256" key="2">
    <source>
        <dbReference type="ARBA" id="ARBA00022692"/>
    </source>
</evidence>
<dbReference type="SUPFAM" id="SSF81321">
    <property type="entry name" value="Family A G protein-coupled receptor-like"/>
    <property type="match status" value="1"/>
</dbReference>
<dbReference type="InterPro" id="IPR017981">
    <property type="entry name" value="GPCR_2-like_7TM"/>
</dbReference>
<evidence type="ECO:0000256" key="4">
    <source>
        <dbReference type="ARBA" id="ARBA00023136"/>
    </source>
</evidence>
<feature type="domain" description="G-protein coupled receptors family 1 profile" evidence="7">
    <location>
        <begin position="30"/>
        <end position="132"/>
    </location>
</feature>
<keyword evidence="4 5" id="KW-0472">Membrane</keyword>
<dbReference type="Proteomes" id="UP001374579">
    <property type="component" value="Unassembled WGS sequence"/>
</dbReference>
<reference evidence="8 9" key="1">
    <citation type="submission" date="2024-02" db="EMBL/GenBank/DDBJ databases">
        <title>Chromosome-scale genome assembly of the rough periwinkle Littorina saxatilis.</title>
        <authorList>
            <person name="De Jode A."/>
            <person name="Faria R."/>
            <person name="Formenti G."/>
            <person name="Sims Y."/>
            <person name="Smith T.P."/>
            <person name="Tracey A."/>
            <person name="Wood J.M.D."/>
            <person name="Zagrodzka Z.B."/>
            <person name="Johannesson K."/>
            <person name="Butlin R.K."/>
            <person name="Leder E.H."/>
        </authorList>
    </citation>
    <scope>NUCLEOTIDE SEQUENCE [LARGE SCALE GENOMIC DNA]</scope>
    <source>
        <strain evidence="8">Snail1</strain>
        <tissue evidence="8">Muscle</tissue>
    </source>
</reference>
<dbReference type="GO" id="GO:0030552">
    <property type="term" value="F:cAMP binding"/>
    <property type="evidence" value="ECO:0007669"/>
    <property type="project" value="InterPro"/>
</dbReference>
<name>A0AAN9C3Q1_9CAEN</name>
<dbReference type="Pfam" id="PF00002">
    <property type="entry name" value="7tm_2"/>
    <property type="match status" value="1"/>
</dbReference>
<evidence type="ECO:0000256" key="3">
    <source>
        <dbReference type="ARBA" id="ARBA00022989"/>
    </source>
</evidence>
<feature type="transmembrane region" description="Helical" evidence="5">
    <location>
        <begin position="131"/>
        <end position="150"/>
    </location>
</feature>
<evidence type="ECO:0000256" key="1">
    <source>
        <dbReference type="ARBA" id="ARBA00004141"/>
    </source>
</evidence>
<gene>
    <name evidence="8" type="ORF">V1264_001851</name>
</gene>
<dbReference type="PROSITE" id="PS50262">
    <property type="entry name" value="G_PROTEIN_RECEP_F1_2"/>
    <property type="match status" value="1"/>
</dbReference>
<comment type="subcellular location">
    <subcellularLocation>
        <location evidence="1">Membrane</location>
        <topology evidence="1">Multi-pass membrane protein</topology>
    </subcellularLocation>
</comment>
<evidence type="ECO:0000259" key="7">
    <source>
        <dbReference type="PROSITE" id="PS50262"/>
    </source>
</evidence>
<dbReference type="InterPro" id="IPR000848">
    <property type="entry name" value="GPCR_cAMP"/>
</dbReference>
<evidence type="ECO:0008006" key="10">
    <source>
        <dbReference type="Google" id="ProtNLM"/>
    </source>
</evidence>
<evidence type="ECO:0000256" key="5">
    <source>
        <dbReference type="SAM" id="Phobius"/>
    </source>
</evidence>
<feature type="domain" description="G-protein coupled receptors family 2 profile 2" evidence="6">
    <location>
        <begin position="16"/>
        <end position="290"/>
    </location>
</feature>
<evidence type="ECO:0000259" key="6">
    <source>
        <dbReference type="PROSITE" id="PS50261"/>
    </source>
</evidence>
<evidence type="ECO:0000313" key="8">
    <source>
        <dbReference type="EMBL" id="KAK7116109.1"/>
    </source>
</evidence>
<dbReference type="Gene3D" id="1.20.1070.10">
    <property type="entry name" value="Rhodopsin 7-helix transmembrane proteins"/>
    <property type="match status" value="1"/>
</dbReference>
<organism evidence="8 9">
    <name type="scientific">Littorina saxatilis</name>
    <dbReference type="NCBI Taxonomy" id="31220"/>
    <lineage>
        <taxon>Eukaryota</taxon>
        <taxon>Metazoa</taxon>
        <taxon>Spiralia</taxon>
        <taxon>Lophotrochozoa</taxon>
        <taxon>Mollusca</taxon>
        <taxon>Gastropoda</taxon>
        <taxon>Caenogastropoda</taxon>
        <taxon>Littorinimorpha</taxon>
        <taxon>Littorinoidea</taxon>
        <taxon>Littorinidae</taxon>
        <taxon>Littorina</taxon>
    </lineage>
</organism>